<dbReference type="Pfam" id="PF24968">
    <property type="entry name" value="DUF7770"/>
    <property type="match status" value="1"/>
</dbReference>
<organism evidence="2 3">
    <name type="scientific">Cercospora zeae-maydis SCOH1-5</name>
    <dbReference type="NCBI Taxonomy" id="717836"/>
    <lineage>
        <taxon>Eukaryota</taxon>
        <taxon>Fungi</taxon>
        <taxon>Dikarya</taxon>
        <taxon>Ascomycota</taxon>
        <taxon>Pezizomycotina</taxon>
        <taxon>Dothideomycetes</taxon>
        <taxon>Dothideomycetidae</taxon>
        <taxon>Mycosphaerellales</taxon>
        <taxon>Mycosphaerellaceae</taxon>
        <taxon>Cercospora</taxon>
    </lineage>
</organism>
<proteinExistence type="predicted"/>
<evidence type="ECO:0000313" key="2">
    <source>
        <dbReference type="EMBL" id="KAF2209997.1"/>
    </source>
</evidence>
<keyword evidence="3" id="KW-1185">Reference proteome</keyword>
<gene>
    <name evidence="2" type="ORF">CERZMDRAFT_86622</name>
</gene>
<feature type="domain" description="DUF7770" evidence="1">
    <location>
        <begin position="2"/>
        <end position="113"/>
    </location>
</feature>
<dbReference type="EMBL" id="ML992684">
    <property type="protein sequence ID" value="KAF2209997.1"/>
    <property type="molecule type" value="Genomic_DNA"/>
</dbReference>
<accession>A0A6A6F9C8</accession>
<evidence type="ECO:0000313" key="3">
    <source>
        <dbReference type="Proteomes" id="UP000799539"/>
    </source>
</evidence>
<evidence type="ECO:0000259" key="1">
    <source>
        <dbReference type="Pfam" id="PF24968"/>
    </source>
</evidence>
<sequence length="202" mass="22786">MRHASPDDINGRLEVVFRHYAAAASQSVIRKLDLQTSAASATVLDIVTAVVNPSSRTGFRDFCFANGGMGCRYWHTTMACLYEASRFVPPGTALMVFEFLSWLYTRVPNQASRATIIIPGSFDSTQVQRQATQLWRSTISPLARERWVSKTFTTPDSRRSLRRSLEQGRRCDRVDLLAHQQAAYQRLGAARLQSERVEEVVD</sequence>
<dbReference type="AlphaFoldDB" id="A0A6A6F9C8"/>
<dbReference type="OrthoDB" id="3739692at2759"/>
<dbReference type="Proteomes" id="UP000799539">
    <property type="component" value="Unassembled WGS sequence"/>
</dbReference>
<name>A0A6A6F9C8_9PEZI</name>
<reference evidence="2" key="1">
    <citation type="journal article" date="2020" name="Stud. Mycol.">
        <title>101 Dothideomycetes genomes: a test case for predicting lifestyles and emergence of pathogens.</title>
        <authorList>
            <person name="Haridas S."/>
            <person name="Albert R."/>
            <person name="Binder M."/>
            <person name="Bloem J."/>
            <person name="Labutti K."/>
            <person name="Salamov A."/>
            <person name="Andreopoulos B."/>
            <person name="Baker S."/>
            <person name="Barry K."/>
            <person name="Bills G."/>
            <person name="Bluhm B."/>
            <person name="Cannon C."/>
            <person name="Castanera R."/>
            <person name="Culley D."/>
            <person name="Daum C."/>
            <person name="Ezra D."/>
            <person name="Gonzalez J."/>
            <person name="Henrissat B."/>
            <person name="Kuo A."/>
            <person name="Liang C."/>
            <person name="Lipzen A."/>
            <person name="Lutzoni F."/>
            <person name="Magnuson J."/>
            <person name="Mondo S."/>
            <person name="Nolan M."/>
            <person name="Ohm R."/>
            <person name="Pangilinan J."/>
            <person name="Park H.-J."/>
            <person name="Ramirez L."/>
            <person name="Alfaro M."/>
            <person name="Sun H."/>
            <person name="Tritt A."/>
            <person name="Yoshinaga Y."/>
            <person name="Zwiers L.-H."/>
            <person name="Turgeon B."/>
            <person name="Goodwin S."/>
            <person name="Spatafora J."/>
            <person name="Crous P."/>
            <person name="Grigoriev I."/>
        </authorList>
    </citation>
    <scope>NUCLEOTIDE SEQUENCE</scope>
    <source>
        <strain evidence="2">SCOH1-5</strain>
    </source>
</reference>
<dbReference type="InterPro" id="IPR056672">
    <property type="entry name" value="DUF7770"/>
</dbReference>
<protein>
    <recommendedName>
        <fullName evidence="1">DUF7770 domain-containing protein</fullName>
    </recommendedName>
</protein>